<gene>
    <name evidence="3" type="ORF">GGR32_000585</name>
</gene>
<evidence type="ECO:0000256" key="1">
    <source>
        <dbReference type="SAM" id="Phobius"/>
    </source>
</evidence>
<keyword evidence="2" id="KW-0732">Signal</keyword>
<dbReference type="Proteomes" id="UP000553034">
    <property type="component" value="Unassembled WGS sequence"/>
</dbReference>
<evidence type="ECO:0000313" key="4">
    <source>
        <dbReference type="Proteomes" id="UP000553034"/>
    </source>
</evidence>
<feature type="signal peptide" evidence="2">
    <location>
        <begin position="1"/>
        <end position="25"/>
    </location>
</feature>
<organism evidence="3 4">
    <name type="scientific">Mesonia hippocampi</name>
    <dbReference type="NCBI Taxonomy" id="1628250"/>
    <lineage>
        <taxon>Bacteria</taxon>
        <taxon>Pseudomonadati</taxon>
        <taxon>Bacteroidota</taxon>
        <taxon>Flavobacteriia</taxon>
        <taxon>Flavobacteriales</taxon>
        <taxon>Flavobacteriaceae</taxon>
        <taxon>Mesonia</taxon>
    </lineage>
</organism>
<dbReference type="RefSeq" id="WP_183476186.1">
    <property type="nucleotide sequence ID" value="NZ_JACIFO010000002.1"/>
</dbReference>
<reference evidence="3 4" key="1">
    <citation type="submission" date="2020-08" db="EMBL/GenBank/DDBJ databases">
        <title>Genomic Encyclopedia of Type Strains, Phase IV (KMG-IV): sequencing the most valuable type-strain genomes for metagenomic binning, comparative biology and taxonomic classification.</title>
        <authorList>
            <person name="Goeker M."/>
        </authorList>
    </citation>
    <scope>NUCLEOTIDE SEQUENCE [LARGE SCALE GENOMIC DNA]</scope>
    <source>
        <strain evidence="3 4">DSM 29568</strain>
    </source>
</reference>
<evidence type="ECO:0008006" key="5">
    <source>
        <dbReference type="Google" id="ProtNLM"/>
    </source>
</evidence>
<evidence type="ECO:0000313" key="3">
    <source>
        <dbReference type="EMBL" id="MBB4118311.1"/>
    </source>
</evidence>
<feature type="transmembrane region" description="Helical" evidence="1">
    <location>
        <begin position="332"/>
        <end position="352"/>
    </location>
</feature>
<sequence>MKKITHLHTVLIGLVFLLVSFTGKAQQVNAGVDSTAFKIGEQITYWLTAEADTSKVVVFPESQTFLPLEMVTSLKPDTTFSGRTYKIQKPYKLTQFDSGKYTIPPQKVIIGNQKFQTDSIQVLVNSVKVDTTKQEMFPIKTSVAINPPSSFPWWILWVLLGLGILAALVLFLLKRKKIIEEKKRKLPPYEYAIKALSQLDANNTLEKGDIKTYYSVLTEAVKRYIDEKIDDSALESTTNELITSLKAQKEQNKLLITDEVLAELEAILKRADLAKFAAVFSDRITAKEDRSRTEKHIEALRDAIPPPTPEELAQDLVYQEALQQKRKKRRKLIITISVIAVVVLGLLTYLGVSGVNFVKQKFLGTSTKELLQTNWISSTYGFPGVSLTTPEVLIRQGMEDAQEVIKQNASTSIESFSSGEIQHNLYVMVNTISSAEQLEIDLSKTVDGVYAFMEQQGAENIMVKDENFTTNSGIEGIRITGSFNILNPLTKKTIKKAYQILNFGEKGGFEQVIVIYNDNDEAADEIASRIVNSVDFKNDN</sequence>
<keyword evidence="1" id="KW-1133">Transmembrane helix</keyword>
<comment type="caution">
    <text evidence="3">The sequence shown here is derived from an EMBL/GenBank/DDBJ whole genome shotgun (WGS) entry which is preliminary data.</text>
</comment>
<feature type="chain" id="PRO_5032727950" description="DUF4381 domain-containing protein" evidence="2">
    <location>
        <begin position="26"/>
        <end position="540"/>
    </location>
</feature>
<accession>A0A840EML4</accession>
<keyword evidence="4" id="KW-1185">Reference proteome</keyword>
<dbReference type="AlphaFoldDB" id="A0A840EML4"/>
<keyword evidence="1" id="KW-0812">Transmembrane</keyword>
<evidence type="ECO:0000256" key="2">
    <source>
        <dbReference type="SAM" id="SignalP"/>
    </source>
</evidence>
<feature type="transmembrane region" description="Helical" evidence="1">
    <location>
        <begin position="151"/>
        <end position="173"/>
    </location>
</feature>
<keyword evidence="1" id="KW-0472">Membrane</keyword>
<protein>
    <recommendedName>
        <fullName evidence="5">DUF4381 domain-containing protein</fullName>
    </recommendedName>
</protein>
<proteinExistence type="predicted"/>
<dbReference type="EMBL" id="JACIFO010000002">
    <property type="protein sequence ID" value="MBB4118311.1"/>
    <property type="molecule type" value="Genomic_DNA"/>
</dbReference>
<name>A0A840EML4_9FLAO</name>